<protein>
    <submittedName>
        <fullName evidence="3">Pectate lyase</fullName>
    </submittedName>
</protein>
<dbReference type="GO" id="GO:0016829">
    <property type="term" value="F:lyase activity"/>
    <property type="evidence" value="ECO:0007669"/>
    <property type="project" value="UniProtKB-KW"/>
</dbReference>
<dbReference type="RefSeq" id="WP_000275712.1">
    <property type="nucleotide sequence ID" value="NZ_BAABSP010000008.1"/>
</dbReference>
<evidence type="ECO:0000313" key="2">
    <source>
        <dbReference type="EMBL" id="KIT97104.1"/>
    </source>
</evidence>
<gene>
    <name evidence="3" type="ORF">CV021_17265</name>
    <name evidence="2" type="ORF">QU38_06940</name>
</gene>
<dbReference type="SMART" id="SM00710">
    <property type="entry name" value="PbH1"/>
    <property type="match status" value="5"/>
</dbReference>
<organism evidence="3 5">
    <name type="scientific">Staphylococcus aureus</name>
    <dbReference type="NCBI Taxonomy" id="1280"/>
    <lineage>
        <taxon>Bacteria</taxon>
        <taxon>Bacillati</taxon>
        <taxon>Bacillota</taxon>
        <taxon>Bacilli</taxon>
        <taxon>Bacillales</taxon>
        <taxon>Staphylococcaceae</taxon>
        <taxon>Staphylococcus</taxon>
    </lineage>
</organism>
<dbReference type="InterPro" id="IPR006626">
    <property type="entry name" value="PbH1"/>
</dbReference>
<keyword evidence="3" id="KW-0456">Lyase</keyword>
<reference evidence="3 5" key="2">
    <citation type="submission" date="2017-11" db="EMBL/GenBank/DDBJ databases">
        <authorList>
            <person name="Founou R.C."/>
            <person name="Founou L."/>
            <person name="Allam M."/>
            <person name="Ismail A."/>
            <person name="Essack S.Y."/>
        </authorList>
    </citation>
    <scope>NUCLEOTIDE SEQUENCE [LARGE SCALE GENOMIC DNA]</scope>
    <source>
        <strain evidence="3 5">G703N2B1</strain>
    </source>
</reference>
<dbReference type="InterPro" id="IPR024535">
    <property type="entry name" value="RHGA/B-epi-like_pectate_lyase"/>
</dbReference>
<proteinExistence type="predicted"/>
<evidence type="ECO:0000313" key="4">
    <source>
        <dbReference type="Proteomes" id="UP000032274"/>
    </source>
</evidence>
<dbReference type="InterPro" id="IPR012334">
    <property type="entry name" value="Pectin_lyas_fold"/>
</dbReference>
<evidence type="ECO:0000313" key="5">
    <source>
        <dbReference type="Proteomes" id="UP000238775"/>
    </source>
</evidence>
<evidence type="ECO:0000259" key="1">
    <source>
        <dbReference type="Pfam" id="PF12708"/>
    </source>
</evidence>
<dbReference type="Gene3D" id="2.160.20.10">
    <property type="entry name" value="Single-stranded right-handed beta-helix, Pectin lyase-like"/>
    <property type="match status" value="1"/>
</dbReference>
<feature type="domain" description="Rhamnogalacturonase A/B/Epimerase-like pectate lyase" evidence="1">
    <location>
        <begin position="2"/>
        <end position="58"/>
    </location>
</feature>
<accession>A0A6B5FA23</accession>
<evidence type="ECO:0000313" key="3">
    <source>
        <dbReference type="EMBL" id="PPJ68603.1"/>
    </source>
</evidence>
<dbReference type="EMBL" id="JXIG01000625">
    <property type="protein sequence ID" value="KIT97104.1"/>
    <property type="molecule type" value="Genomic_DNA"/>
</dbReference>
<dbReference type="SUPFAM" id="SSF51126">
    <property type="entry name" value="Pectin lyase-like"/>
    <property type="match status" value="1"/>
</dbReference>
<sequence length="365" mass="40708">MYINMKDYGLTGINKTKDTRAIQRALNHGRCKPTTVYIPKGTYDICKPLTIYGNTTLLLDNETILRRCHSGPLLKNGHRFGFYRGYNGHSHIHIKGGKFDMNGVSYPYNNTAMCIGHAEDIQLIGVTIKNVVSGHAIDACGINGLYIKNCSFEGFIDYSGERFYSEAIQLDIQVPGAFPKFGTTDGTITKNVIIEDCYFGPSELPEMGSWNRAIGSHASRHNRYYENIHIRNNIFEDIQGYALTPLKYKDAFIINNKFINCEGGIRYLGVRDGKNAADVMTGKDLGSQAGINMNIIGNEFKGSMSKDAIHVRNYNNVKHKDVLIVGNTFNNSTQSIHLEDIDTVFLSPVEAGIQVTTINVDEIKK</sequence>
<comment type="caution">
    <text evidence="3">The sequence shown here is derived from an EMBL/GenBank/DDBJ whole genome shotgun (WGS) entry which is preliminary data.</text>
</comment>
<dbReference type="Proteomes" id="UP000032274">
    <property type="component" value="Unassembled WGS sequence"/>
</dbReference>
<dbReference type="InterPro" id="IPR011050">
    <property type="entry name" value="Pectin_lyase_fold/virulence"/>
</dbReference>
<dbReference type="Pfam" id="PF12708">
    <property type="entry name" value="Pect-lyase_RHGA_epim"/>
    <property type="match status" value="1"/>
</dbReference>
<name>A0A0D1JM33_STAAU</name>
<dbReference type="Proteomes" id="UP000238775">
    <property type="component" value="Unassembled WGS sequence"/>
</dbReference>
<accession>A0A0D1JM33</accession>
<reference evidence="2 4" key="1">
    <citation type="submission" date="2015-01" db="EMBL/GenBank/DDBJ databases">
        <title>Characterization of Swiss Staphylococcus aureus strains involved in food poisoning.</title>
        <authorList>
            <person name="Crovadore J."/>
            <person name="Chablais R."/>
            <person name="Tonacini J."/>
            <person name="Schnyder B."/>
            <person name="Lefort F."/>
        </authorList>
    </citation>
    <scope>NUCLEOTIDE SEQUENCE [LARGE SCALE GENOMIC DNA]</scope>
    <source>
        <strain evidence="2 4">SA-120</strain>
    </source>
</reference>
<dbReference type="AlphaFoldDB" id="A0A0D1JM33"/>
<dbReference type="EMBL" id="PGWZ01000695">
    <property type="protein sequence ID" value="PPJ68603.1"/>
    <property type="molecule type" value="Genomic_DNA"/>
</dbReference>